<keyword evidence="3 6" id="KW-0238">DNA-binding</keyword>
<dbReference type="Pfam" id="PF13424">
    <property type="entry name" value="TPR_12"/>
    <property type="match status" value="3"/>
</dbReference>
<feature type="repeat" description="TPR" evidence="5">
    <location>
        <begin position="862"/>
        <end position="895"/>
    </location>
</feature>
<dbReference type="SUPFAM" id="SSF48452">
    <property type="entry name" value="TPR-like"/>
    <property type="match status" value="3"/>
</dbReference>
<dbReference type="InterPro" id="IPR011990">
    <property type="entry name" value="TPR-like_helical_dom_sf"/>
</dbReference>
<dbReference type="PROSITE" id="PS51755">
    <property type="entry name" value="OMPR_PHOB"/>
    <property type="match status" value="1"/>
</dbReference>
<dbReference type="PRINTS" id="PR00364">
    <property type="entry name" value="DISEASERSIST"/>
</dbReference>
<feature type="DNA-binding region" description="OmpR/PhoB-type" evidence="6">
    <location>
        <begin position="1"/>
        <end position="95"/>
    </location>
</feature>
<dbReference type="PROSITE" id="PS50005">
    <property type="entry name" value="TPR"/>
    <property type="match status" value="2"/>
</dbReference>
<evidence type="ECO:0000256" key="2">
    <source>
        <dbReference type="ARBA" id="ARBA00023015"/>
    </source>
</evidence>
<evidence type="ECO:0000313" key="9">
    <source>
        <dbReference type="EMBL" id="GAA4619615.1"/>
    </source>
</evidence>
<dbReference type="Proteomes" id="UP001501442">
    <property type="component" value="Unassembled WGS sequence"/>
</dbReference>
<dbReference type="InterPro" id="IPR036388">
    <property type="entry name" value="WH-like_DNA-bd_sf"/>
</dbReference>
<dbReference type="SMART" id="SM00862">
    <property type="entry name" value="Trans_reg_C"/>
    <property type="match status" value="1"/>
</dbReference>
<dbReference type="PANTHER" id="PTHR35807">
    <property type="entry name" value="TRANSCRIPTIONAL REGULATOR REDD-RELATED"/>
    <property type="match status" value="1"/>
</dbReference>
<feature type="region of interest" description="Disordered" evidence="7">
    <location>
        <begin position="242"/>
        <end position="332"/>
    </location>
</feature>
<evidence type="ECO:0000259" key="8">
    <source>
        <dbReference type="PROSITE" id="PS51755"/>
    </source>
</evidence>
<comment type="similarity">
    <text evidence="1">Belongs to the AfsR/DnrI/RedD regulatory family.</text>
</comment>
<dbReference type="Gene3D" id="1.25.40.10">
    <property type="entry name" value="Tetratricopeptide repeat domain"/>
    <property type="match status" value="2"/>
</dbReference>
<feature type="compositionally biased region" description="Pro residues" evidence="7">
    <location>
        <begin position="253"/>
        <end position="268"/>
    </location>
</feature>
<evidence type="ECO:0000256" key="3">
    <source>
        <dbReference type="ARBA" id="ARBA00023125"/>
    </source>
</evidence>
<keyword evidence="10" id="KW-1185">Reference proteome</keyword>
<name>A0ABP8U0V4_9ACTN</name>
<dbReference type="Pfam" id="PF03704">
    <property type="entry name" value="BTAD"/>
    <property type="match status" value="1"/>
</dbReference>
<keyword evidence="2" id="KW-0805">Transcription regulation</keyword>
<keyword evidence="4" id="KW-0804">Transcription</keyword>
<dbReference type="InterPro" id="IPR027417">
    <property type="entry name" value="P-loop_NTPase"/>
</dbReference>
<protein>
    <recommendedName>
        <fullName evidence="8">OmpR/PhoB-type domain-containing protein</fullName>
    </recommendedName>
</protein>
<dbReference type="EMBL" id="BAABHK010000001">
    <property type="protein sequence ID" value="GAA4619615.1"/>
    <property type="molecule type" value="Genomic_DNA"/>
</dbReference>
<dbReference type="InterPro" id="IPR051677">
    <property type="entry name" value="AfsR-DnrI-RedD_regulator"/>
</dbReference>
<feature type="repeat" description="TPR" evidence="5">
    <location>
        <begin position="902"/>
        <end position="935"/>
    </location>
</feature>
<proteinExistence type="inferred from homology"/>
<dbReference type="Gene3D" id="3.40.50.300">
    <property type="entry name" value="P-loop containing nucleotide triphosphate hydrolases"/>
    <property type="match status" value="1"/>
</dbReference>
<accession>A0ABP8U0V4</accession>
<keyword evidence="5" id="KW-0802">TPR repeat</keyword>
<dbReference type="PANTHER" id="PTHR35807:SF1">
    <property type="entry name" value="TRANSCRIPTIONAL REGULATOR REDD"/>
    <property type="match status" value="1"/>
</dbReference>
<organism evidence="9 10">
    <name type="scientific">Actinoallomurus vinaceus</name>
    <dbReference type="NCBI Taxonomy" id="1080074"/>
    <lineage>
        <taxon>Bacteria</taxon>
        <taxon>Bacillati</taxon>
        <taxon>Actinomycetota</taxon>
        <taxon>Actinomycetes</taxon>
        <taxon>Streptosporangiales</taxon>
        <taxon>Thermomonosporaceae</taxon>
        <taxon>Actinoallomurus</taxon>
    </lineage>
</organism>
<dbReference type="SUPFAM" id="SSF52540">
    <property type="entry name" value="P-loop containing nucleoside triphosphate hydrolases"/>
    <property type="match status" value="1"/>
</dbReference>
<feature type="domain" description="OmpR/PhoB-type" evidence="8">
    <location>
        <begin position="1"/>
        <end position="95"/>
    </location>
</feature>
<evidence type="ECO:0000256" key="5">
    <source>
        <dbReference type="PROSITE-ProRule" id="PRU00339"/>
    </source>
</evidence>
<dbReference type="RefSeq" id="WP_345428006.1">
    <property type="nucleotide sequence ID" value="NZ_BAABHK010000001.1"/>
</dbReference>
<dbReference type="CDD" id="cd00383">
    <property type="entry name" value="trans_reg_C"/>
    <property type="match status" value="1"/>
</dbReference>
<gene>
    <name evidence="9" type="ORF">GCM10023196_000300</name>
</gene>
<dbReference type="Gene3D" id="1.10.10.10">
    <property type="entry name" value="Winged helix-like DNA-binding domain superfamily/Winged helix DNA-binding domain"/>
    <property type="match status" value="2"/>
</dbReference>
<reference evidence="10" key="1">
    <citation type="journal article" date="2019" name="Int. J. Syst. Evol. Microbiol.">
        <title>The Global Catalogue of Microorganisms (GCM) 10K type strain sequencing project: providing services to taxonomists for standard genome sequencing and annotation.</title>
        <authorList>
            <consortium name="The Broad Institute Genomics Platform"/>
            <consortium name="The Broad Institute Genome Sequencing Center for Infectious Disease"/>
            <person name="Wu L."/>
            <person name="Ma J."/>
        </authorList>
    </citation>
    <scope>NUCLEOTIDE SEQUENCE [LARGE SCALE GENOMIC DNA]</scope>
    <source>
        <strain evidence="10">JCM 17939</strain>
    </source>
</reference>
<dbReference type="InterPro" id="IPR001867">
    <property type="entry name" value="OmpR/PhoB-type_DNA-bd"/>
</dbReference>
<dbReference type="CDD" id="cd15831">
    <property type="entry name" value="BTAD"/>
    <property type="match status" value="1"/>
</dbReference>
<feature type="compositionally biased region" description="Low complexity" evidence="7">
    <location>
        <begin position="242"/>
        <end position="252"/>
    </location>
</feature>
<dbReference type="Pfam" id="PF00486">
    <property type="entry name" value="Trans_reg_C"/>
    <property type="match status" value="1"/>
</dbReference>
<evidence type="ECO:0000313" key="10">
    <source>
        <dbReference type="Proteomes" id="UP001501442"/>
    </source>
</evidence>
<evidence type="ECO:0000256" key="4">
    <source>
        <dbReference type="ARBA" id="ARBA00023163"/>
    </source>
</evidence>
<sequence length="1031" mass="111717">MGLRFTLLGPVEVSADGLPLPGLAPRHRAVLGYLLLNAGKVLSADRLIDAVWGLTPPDTARAQIHAAITAIRRVLRAAGAADVLTTRPSGYVITAGPDRLDLAEFTARVTAATVEEMRAALALWRGEPFADVTADYVREARTLLEERRLSAVERLVDLELASGRHEDLIHELTRLVAAHPIRARLTSQLMLALHRSGRQADALAVARNFRTTLAEQQGLDPNRSFIALEDAILRDDLRLYQPAQPQPGDAAPAPVPEPPDSAPAPVPELPVTDSAPAPVPELPVTDSAPAPVPELPVTALADSAFTPPGAGPSLTSPAPEGPAHRSPEPDTAGARRAYYLPYDTSDFAGRTDELDWLAHARPGVVTLAALDGMAGIGKTTLAIRAAHRLADRFPDGQLFVDLYGHTAGQEPMDAGAALEILLRQLGVPGERIPVSVTDRSALWRAELAGRRVLAVLDNAVGTDHVRPLLPGASGSLLLITSRRRLTDLDGAQTLSVDLLPPADAVAMFTRIVGARAEAEPVAVLDVLQLCGFLPLAVRIAAARLRHRPRWTVAYLADRLRDQRRRLAELATSERGVAAAFNLSYEQLDPARQRMFRLLGLHPGRDIDANAAAALADLPPETAEDLLEDLLDAHVLLQHEPARYTFHDLLRAHARTIVLATETRDEQRAALARLSEHYLHGARLAVDVLFDYGRSRSPRVPAPDGSILSFSGEAEATAWLEAERANLLAVGAHTAEHGPPITGDLATTLRPYLDARGHPSDALTLHTHALTASRRLGDKAGEATALVDLGWLSYRLGDHDEALARSRRALELALECDDLYAASRALNTIGNVHLRRREYDRVHEHFEHGLALSRRIGNQVGEAHILGNLARSYQQQGRYSEASDHHRQALDLHRQVGNRGGEARTLDHLGVVYRSQGHYEQASDHHQQALKLYRLLGNRTEEASALNGLGEVARSMGRPDEAVSCHEVALSHAVEQGNRPEQARAEHGLAHAHRDLGQPDTARVHAERALYVYTGIGVPEADEVRALLTDLS</sequence>
<dbReference type="InterPro" id="IPR016032">
    <property type="entry name" value="Sig_transdc_resp-reg_C-effctor"/>
</dbReference>
<dbReference type="SMART" id="SM01043">
    <property type="entry name" value="BTAD"/>
    <property type="match status" value="1"/>
</dbReference>
<evidence type="ECO:0000256" key="7">
    <source>
        <dbReference type="SAM" id="MobiDB-lite"/>
    </source>
</evidence>
<comment type="caution">
    <text evidence="9">The sequence shown here is derived from an EMBL/GenBank/DDBJ whole genome shotgun (WGS) entry which is preliminary data.</text>
</comment>
<dbReference type="SUPFAM" id="SSF46894">
    <property type="entry name" value="C-terminal effector domain of the bipartite response regulators"/>
    <property type="match status" value="1"/>
</dbReference>
<dbReference type="InterPro" id="IPR019734">
    <property type="entry name" value="TPR_rpt"/>
</dbReference>
<dbReference type="InterPro" id="IPR005158">
    <property type="entry name" value="BTAD"/>
</dbReference>
<evidence type="ECO:0000256" key="1">
    <source>
        <dbReference type="ARBA" id="ARBA00005820"/>
    </source>
</evidence>
<dbReference type="SMART" id="SM00028">
    <property type="entry name" value="TPR"/>
    <property type="match status" value="6"/>
</dbReference>
<evidence type="ECO:0000256" key="6">
    <source>
        <dbReference type="PROSITE-ProRule" id="PRU01091"/>
    </source>
</evidence>